<evidence type="ECO:0000313" key="1">
    <source>
        <dbReference type="EMBL" id="WVX50991.1"/>
    </source>
</evidence>
<dbReference type="Proteomes" id="UP001318682">
    <property type="component" value="Chromosome"/>
</dbReference>
<proteinExistence type="predicted"/>
<protein>
    <recommendedName>
        <fullName evidence="3">Phasin domain-containing protein</fullName>
    </recommendedName>
</protein>
<gene>
    <name evidence="1" type="ORF">ROLI_040920</name>
</gene>
<evidence type="ECO:0008006" key="3">
    <source>
        <dbReference type="Google" id="ProtNLM"/>
    </source>
</evidence>
<accession>A0ABZ2BYV9</accession>
<dbReference type="EMBL" id="CP143423">
    <property type="protein sequence ID" value="WVX50991.1"/>
    <property type="molecule type" value="Genomic_DNA"/>
</dbReference>
<evidence type="ECO:0000313" key="2">
    <source>
        <dbReference type="Proteomes" id="UP001318682"/>
    </source>
</evidence>
<reference evidence="2" key="2">
    <citation type="submission" date="2024-01" db="EMBL/GenBank/DDBJ databases">
        <title>Roseobacter fucihabitans sp. nov., isolated from the brown alga Fucus spiralis.</title>
        <authorList>
            <person name="Hahnke S."/>
            <person name="Berger M."/>
            <person name="Schlingloff A."/>
            <person name="Athale I."/>
            <person name="Neumann-Schaal M."/>
            <person name="Adenaya A."/>
            <person name="Poehlein A."/>
            <person name="Daniel R."/>
            <person name="Pertersen J."/>
            <person name="Brinkhoff T."/>
        </authorList>
    </citation>
    <scope>NUCLEOTIDE SEQUENCE [LARGE SCALE GENOMIC DNA]</scope>
    <source>
        <strain evidence="2">B14</strain>
    </source>
</reference>
<reference evidence="1 2" key="1">
    <citation type="submission" date="2015-07" db="EMBL/GenBank/DDBJ databases">
        <authorList>
            <person name="Voget S."/>
            <person name="Dogs M."/>
            <person name="Brinkhoff T.H."/>
            <person name="Daniel R."/>
        </authorList>
    </citation>
    <scope>NUCLEOTIDE SEQUENCE [LARGE SCALE GENOMIC DNA]</scope>
    <source>
        <strain evidence="1 2">B14</strain>
    </source>
</reference>
<organism evidence="1 2">
    <name type="scientific">Roseobacter fucihabitans</name>
    <dbReference type="NCBI Taxonomy" id="1537242"/>
    <lineage>
        <taxon>Bacteria</taxon>
        <taxon>Pseudomonadati</taxon>
        <taxon>Pseudomonadota</taxon>
        <taxon>Alphaproteobacteria</taxon>
        <taxon>Rhodobacterales</taxon>
        <taxon>Roseobacteraceae</taxon>
        <taxon>Roseobacter</taxon>
    </lineage>
</organism>
<sequence length="57" mass="6707">MTKLEHFETSQQALERAAYKFQQSLKLLECSRDAADQSFELINRLRTSHFTTRSTDQ</sequence>
<keyword evidence="2" id="KW-1185">Reference proteome</keyword>
<name>A0ABZ2BYV9_9RHOB</name>